<accession>A0A7J5ADC0</accession>
<keyword evidence="1" id="KW-0732">Signal</keyword>
<dbReference type="AlphaFoldDB" id="A0A7J5ADC0"/>
<evidence type="ECO:0008006" key="4">
    <source>
        <dbReference type="Google" id="ProtNLM"/>
    </source>
</evidence>
<dbReference type="RefSeq" id="WP_151107762.1">
    <property type="nucleotide sequence ID" value="NZ_WAEM01000005.1"/>
</dbReference>
<dbReference type="Gene3D" id="2.20.110.10">
    <property type="entry name" value="Histone H3 K4-specific methyltransferase SET7/9 N-terminal domain"/>
    <property type="match status" value="3"/>
</dbReference>
<feature type="signal peptide" evidence="1">
    <location>
        <begin position="1"/>
        <end position="23"/>
    </location>
</feature>
<gene>
    <name evidence="2" type="ORF">F6464_10495</name>
</gene>
<name>A0A7J5ADC0_9FLAO</name>
<reference evidence="2 3" key="1">
    <citation type="submission" date="2019-09" db="EMBL/GenBank/DDBJ databases">
        <title>Flavobacterium sp. nov., isolated from glacier ice.</title>
        <authorList>
            <person name="Liu Q."/>
        </authorList>
    </citation>
    <scope>NUCLEOTIDE SEQUENCE [LARGE SCALE GENOMIC DNA]</scope>
    <source>
        <strain evidence="2 3">NBRC 112527</strain>
    </source>
</reference>
<proteinExistence type="predicted"/>
<evidence type="ECO:0000313" key="3">
    <source>
        <dbReference type="Proteomes" id="UP000490922"/>
    </source>
</evidence>
<feature type="chain" id="PRO_5029577446" description="Toxin-antitoxin system YwqK family antitoxin" evidence="1">
    <location>
        <begin position="24"/>
        <end position="239"/>
    </location>
</feature>
<keyword evidence="3" id="KW-1185">Reference proteome</keyword>
<dbReference type="OrthoDB" id="9785122at2"/>
<dbReference type="Proteomes" id="UP000490922">
    <property type="component" value="Unassembled WGS sequence"/>
</dbReference>
<comment type="caution">
    <text evidence="2">The sequence shown here is derived from an EMBL/GenBank/DDBJ whole genome shotgun (WGS) entry which is preliminary data.</text>
</comment>
<protein>
    <recommendedName>
        <fullName evidence="4">Toxin-antitoxin system YwqK family antitoxin</fullName>
    </recommendedName>
</protein>
<dbReference type="EMBL" id="WAEM01000005">
    <property type="protein sequence ID" value="KAB1155535.1"/>
    <property type="molecule type" value="Genomic_DNA"/>
</dbReference>
<sequence>MKINKFLYFLVALVSLVFQTITAQSDFNKLDDKGRKHGLWKGFHPESKRPKYEGTFLHGKETGVFYFFDDTNAKSIIATREFNPKDNSVFTIFYDQAKNKVSEGKQVNRLYVGQWKYYHQASKEIMTIENYKNGKLDGLRSVYYPSTKIAEETNYLKGVKHGKYRKYSEKDGVILEDSNYNNGEFDGPAVYKDPLGNIVAQGKYVNGKKKGIWQFFENGKLVSEENMSKVKKVVKPKTK</sequence>
<dbReference type="SUPFAM" id="SSF82185">
    <property type="entry name" value="Histone H3 K4-specific methyltransferase SET7/9 N-terminal domain"/>
    <property type="match status" value="1"/>
</dbReference>
<organism evidence="2 3">
    <name type="scientific">Flavobacterium luteum</name>
    <dbReference type="NCBI Taxonomy" id="2026654"/>
    <lineage>
        <taxon>Bacteria</taxon>
        <taxon>Pseudomonadati</taxon>
        <taxon>Bacteroidota</taxon>
        <taxon>Flavobacteriia</taxon>
        <taxon>Flavobacteriales</taxon>
        <taxon>Flavobacteriaceae</taxon>
        <taxon>Flavobacterium</taxon>
    </lineage>
</organism>
<evidence type="ECO:0000256" key="1">
    <source>
        <dbReference type="SAM" id="SignalP"/>
    </source>
</evidence>
<evidence type="ECO:0000313" key="2">
    <source>
        <dbReference type="EMBL" id="KAB1155535.1"/>
    </source>
</evidence>